<sequence>MSTRDDDLTFVKDEIERLTKDGVLGFYTHFEVTEVVAFRDRVAPPLNVFSVFVAEDRGNVASTDAEFLGPRIRLKQVRDWTFGVCRYLRPISEILNDLASFQRTKVWRPSGEALRIGPLVAMPPRFVPADTTVIVPWNNVIKNNFWNGSYVVELADPDKAELKLFFDSPPALQELSEQVQTVAPIRLASLSDRLGNLAFQIPITALTATFAHQRLSGDVVVSLGWHPKAKPRKLRAACDMQFDDTLTGYASVEVNGDSATVPTASGQGMLRAALWDEESRVVLAAMGSTAFIETVVTNMRAIDPEPRVFQIPGRTGASQSARVGLFQSNKIVVEAPKKSRTDQWAKQRIYRDEAARLSRERRFVQYRPTGPKAVAHEAALKDLHFLLSRYGEDGAWLWDPYLTATDVLETLFYCPHSGVELRALTAAAEIPDADIEAPETLTRHQAFAAAQRAIFNNAQSNWHGIRLEYRMRCGASGWPFHDRFLIFPVKDGGAQAWSLGTSANSFGTIHHILQKVDDGQLVMDAFAELWDQLNQPQHLILKKP</sequence>
<evidence type="ECO:0000313" key="1">
    <source>
        <dbReference type="EMBL" id="AEI06357.1"/>
    </source>
</evidence>
<dbReference type="KEGG" id="oca:OCAR_6403"/>
<dbReference type="eggNOG" id="ENOG502ZFFI">
    <property type="taxonomic scope" value="Bacteria"/>
</dbReference>
<keyword evidence="2" id="KW-1185">Reference proteome</keyword>
<accession>B6JH99</accession>
<dbReference type="AlphaFoldDB" id="B6JH99"/>
<organism evidence="1 2">
    <name type="scientific">Afipia carboxidovorans (strain ATCC 49405 / DSM 1227 / KCTC 32145 / OM5)</name>
    <name type="common">Oligotropha carboxidovorans</name>
    <dbReference type="NCBI Taxonomy" id="504832"/>
    <lineage>
        <taxon>Bacteria</taxon>
        <taxon>Pseudomonadati</taxon>
        <taxon>Pseudomonadota</taxon>
        <taxon>Alphaproteobacteria</taxon>
        <taxon>Hyphomicrobiales</taxon>
        <taxon>Nitrobacteraceae</taxon>
        <taxon>Afipia</taxon>
    </lineage>
</organism>
<name>B6JH99_AFIC5</name>
<dbReference type="HOGENOM" id="CLU_036469_0_0_5"/>
<dbReference type="PATRIC" id="fig|504832.7.peg.1753"/>
<dbReference type="Proteomes" id="UP000007730">
    <property type="component" value="Chromosome"/>
</dbReference>
<evidence type="ECO:0000313" key="2">
    <source>
        <dbReference type="Proteomes" id="UP000007730"/>
    </source>
</evidence>
<dbReference type="STRING" id="504832.OCA5_c16430"/>
<dbReference type="OrthoDB" id="9156203at2"/>
<dbReference type="RefSeq" id="WP_012563542.1">
    <property type="nucleotide sequence ID" value="NC_011386.1"/>
</dbReference>
<protein>
    <submittedName>
        <fullName evidence="1">Uncharacterized protein</fullName>
    </submittedName>
</protein>
<dbReference type="KEGG" id="ocg:OCA5_c16430"/>
<reference evidence="1 2" key="1">
    <citation type="journal article" date="2011" name="J. Bacteriol.">
        <title>Complete genome sequences of the chemolithoautotrophic Oligotropha carboxidovorans strains OM4 and OM5.</title>
        <authorList>
            <person name="Volland S."/>
            <person name="Rachinger M."/>
            <person name="Strittmatter A."/>
            <person name="Daniel R."/>
            <person name="Gottschalk G."/>
            <person name="Meyer O."/>
        </authorList>
    </citation>
    <scope>NUCLEOTIDE SEQUENCE [LARGE SCALE GENOMIC DNA]</scope>
    <source>
        <strain evidence="2">ATCC 49405 / DSM 1227 / KCTC 32145 / OM5</strain>
    </source>
</reference>
<dbReference type="EMBL" id="CP002826">
    <property type="protein sequence ID" value="AEI06357.1"/>
    <property type="molecule type" value="Genomic_DNA"/>
</dbReference>
<dbReference type="NCBIfam" id="NF040700">
    <property type="entry name" value="VPA1262_N_dom"/>
    <property type="match status" value="1"/>
</dbReference>
<proteinExistence type="predicted"/>
<gene>
    <name evidence="1" type="ordered locus">OCA5_c16430</name>
</gene>